<evidence type="ECO:0000313" key="1">
    <source>
        <dbReference type="EMBL" id="AFY89233.1"/>
    </source>
</evidence>
<proteinExistence type="predicted"/>
<accession>K9U3M0</accession>
<reference evidence="1 2" key="1">
    <citation type="submission" date="2012-06" db="EMBL/GenBank/DDBJ databases">
        <title>Finished chromosome of genome of Chroococcidiopsis thermalis PCC 7203.</title>
        <authorList>
            <consortium name="US DOE Joint Genome Institute"/>
            <person name="Gugger M."/>
            <person name="Coursin T."/>
            <person name="Rippka R."/>
            <person name="Tandeau De Marsac N."/>
            <person name="Huntemann M."/>
            <person name="Wei C.-L."/>
            <person name="Han J."/>
            <person name="Detter J.C."/>
            <person name="Han C."/>
            <person name="Tapia R."/>
            <person name="Davenport K."/>
            <person name="Daligault H."/>
            <person name="Erkkila T."/>
            <person name="Gu W."/>
            <person name="Munk A.C.C."/>
            <person name="Teshima H."/>
            <person name="Xu Y."/>
            <person name="Chain P."/>
            <person name="Chen A."/>
            <person name="Krypides N."/>
            <person name="Mavromatis K."/>
            <person name="Markowitz V."/>
            <person name="Szeto E."/>
            <person name="Ivanova N."/>
            <person name="Mikhailova N."/>
            <person name="Ovchinnikova G."/>
            <person name="Pagani I."/>
            <person name="Pati A."/>
            <person name="Goodwin L."/>
            <person name="Peters L."/>
            <person name="Pitluck S."/>
            <person name="Woyke T."/>
            <person name="Kerfeld C."/>
        </authorList>
    </citation>
    <scope>NUCLEOTIDE SEQUENCE [LARGE SCALE GENOMIC DNA]</scope>
    <source>
        <strain evidence="1 2">PCC 7203</strain>
    </source>
</reference>
<dbReference type="KEGG" id="cthe:Chro_3806"/>
<dbReference type="STRING" id="251229.Chro_3806"/>
<name>K9U3M0_CHRTP</name>
<sequence>MNDGYILLAQTAVHRGESRLYSFARMRTSLAVAELILAKGSW</sequence>
<evidence type="ECO:0000313" key="2">
    <source>
        <dbReference type="Proteomes" id="UP000010384"/>
    </source>
</evidence>
<protein>
    <submittedName>
        <fullName evidence="1">Uncharacterized protein</fullName>
    </submittedName>
</protein>
<dbReference type="HOGENOM" id="CLU_3249198_0_0_3"/>
<gene>
    <name evidence="1" type="ORF">Chro_3806</name>
</gene>
<keyword evidence="2" id="KW-1185">Reference proteome</keyword>
<dbReference type="EMBL" id="CP003597">
    <property type="protein sequence ID" value="AFY89233.1"/>
    <property type="molecule type" value="Genomic_DNA"/>
</dbReference>
<dbReference type="AlphaFoldDB" id="K9U3M0"/>
<organism evidence="1 2">
    <name type="scientific">Chroococcidiopsis thermalis (strain PCC 7203)</name>
    <dbReference type="NCBI Taxonomy" id="251229"/>
    <lineage>
        <taxon>Bacteria</taxon>
        <taxon>Bacillati</taxon>
        <taxon>Cyanobacteriota</taxon>
        <taxon>Cyanophyceae</taxon>
        <taxon>Chroococcidiopsidales</taxon>
        <taxon>Chroococcidiopsidaceae</taxon>
        <taxon>Chroococcidiopsis</taxon>
    </lineage>
</organism>
<dbReference type="InParanoid" id="K9U3M0"/>
<dbReference type="Proteomes" id="UP000010384">
    <property type="component" value="Chromosome"/>
</dbReference>